<evidence type="ECO:0000256" key="2">
    <source>
        <dbReference type="ARBA" id="ARBA00008018"/>
    </source>
</evidence>
<dbReference type="InterPro" id="IPR002775">
    <property type="entry name" value="DNA/RNA-bd_Alba-like"/>
</dbReference>
<comment type="subcellular location">
    <subcellularLocation>
        <location evidence="1">Nucleus</location>
    </subcellularLocation>
</comment>
<feature type="domain" description="DNA/RNA-binding protein Alba-like" evidence="4">
    <location>
        <begin position="21"/>
        <end position="78"/>
    </location>
</feature>
<evidence type="ECO:0000313" key="6">
    <source>
        <dbReference type="Proteomes" id="UP000886520"/>
    </source>
</evidence>
<dbReference type="AlphaFoldDB" id="A0A9D4ZQB1"/>
<comment type="caution">
    <text evidence="5">The sequence shown here is derived from an EMBL/GenBank/DDBJ whole genome shotgun (WGS) entry which is preliminary data.</text>
</comment>
<evidence type="ECO:0000313" key="5">
    <source>
        <dbReference type="EMBL" id="KAI5081986.1"/>
    </source>
</evidence>
<dbReference type="GO" id="GO:0003723">
    <property type="term" value="F:RNA binding"/>
    <property type="evidence" value="ECO:0007669"/>
    <property type="project" value="TreeGrafter"/>
</dbReference>
<dbReference type="GO" id="GO:0005634">
    <property type="term" value="C:nucleus"/>
    <property type="evidence" value="ECO:0007669"/>
    <property type="project" value="UniProtKB-SubCell"/>
</dbReference>
<keyword evidence="6" id="KW-1185">Reference proteome</keyword>
<proteinExistence type="inferred from homology"/>
<dbReference type="Pfam" id="PF01918">
    <property type="entry name" value="Alba"/>
    <property type="match status" value="1"/>
</dbReference>
<dbReference type="SUPFAM" id="SSF82704">
    <property type="entry name" value="AlbA-like"/>
    <property type="match status" value="1"/>
</dbReference>
<accession>A0A9D4ZQB1</accession>
<dbReference type="Gene3D" id="3.30.110.20">
    <property type="entry name" value="Alba-like domain"/>
    <property type="match status" value="1"/>
</dbReference>
<dbReference type="InterPro" id="IPR051958">
    <property type="entry name" value="Alba-like_NAB"/>
</dbReference>
<organism evidence="5 6">
    <name type="scientific">Adiantum capillus-veneris</name>
    <name type="common">Maidenhair fern</name>
    <dbReference type="NCBI Taxonomy" id="13818"/>
    <lineage>
        <taxon>Eukaryota</taxon>
        <taxon>Viridiplantae</taxon>
        <taxon>Streptophyta</taxon>
        <taxon>Embryophyta</taxon>
        <taxon>Tracheophyta</taxon>
        <taxon>Polypodiopsida</taxon>
        <taxon>Polypodiidae</taxon>
        <taxon>Polypodiales</taxon>
        <taxon>Pteridineae</taxon>
        <taxon>Pteridaceae</taxon>
        <taxon>Vittarioideae</taxon>
        <taxon>Adiantum</taxon>
    </lineage>
</organism>
<dbReference type="PANTHER" id="PTHR13516">
    <property type="entry name" value="RIBONUCLEASE P SUBUNIT P25"/>
    <property type="match status" value="1"/>
</dbReference>
<dbReference type="PANTHER" id="PTHR13516:SF3">
    <property type="entry name" value="ALBA DNA_RNA-BINDING PROTEIN"/>
    <property type="match status" value="1"/>
</dbReference>
<evidence type="ECO:0000259" key="4">
    <source>
        <dbReference type="Pfam" id="PF01918"/>
    </source>
</evidence>
<dbReference type="EMBL" id="JABFUD020000003">
    <property type="protein sequence ID" value="KAI5081986.1"/>
    <property type="molecule type" value="Genomic_DNA"/>
</dbReference>
<dbReference type="Proteomes" id="UP000886520">
    <property type="component" value="Chromosome 2"/>
</dbReference>
<comment type="similarity">
    <text evidence="2">Belongs to the histone-like Alba family.</text>
</comment>
<name>A0A9D4ZQB1_ADICA</name>
<sequence length="312" mass="34124">MESYKRVASTRTAAPPSLKENEIRITAQGLSGSYVSYATSLFQDNNVTEVVLTAMGRVTSKAVLVAEILKKRIRGLHQNISLGSSDVKDVWEPLEEGLNTLEMVRHVSMISITLSTKQLDVSSYGYQPPSSKQVRPLSVLNQEEGGRRGGRTYVRGNMRPGSGYYDAENWNPGRGDYGVRGRGYGAGGRGYNQGQGQGDMRSVSRGFATQGNMRGYNKGDSLADAKGYRNINVQVGNRGQNSCYPTDGTRGFNGGNMQNNMRGYNQLQAATRGYNGQWGSRQYDANLRDNRMAFRGQGGGGVRGRGRGRFGR</sequence>
<dbReference type="InterPro" id="IPR036882">
    <property type="entry name" value="Alba-like_dom_sf"/>
</dbReference>
<keyword evidence="3" id="KW-0539">Nucleus</keyword>
<gene>
    <name evidence="5" type="ORF">GOP47_0001729</name>
</gene>
<protein>
    <recommendedName>
        <fullName evidence="4">DNA/RNA-binding protein Alba-like domain-containing protein</fullName>
    </recommendedName>
</protein>
<evidence type="ECO:0000256" key="1">
    <source>
        <dbReference type="ARBA" id="ARBA00004123"/>
    </source>
</evidence>
<dbReference type="OrthoDB" id="424402at2759"/>
<reference evidence="5" key="1">
    <citation type="submission" date="2021-01" db="EMBL/GenBank/DDBJ databases">
        <title>Adiantum capillus-veneris genome.</title>
        <authorList>
            <person name="Fang Y."/>
            <person name="Liao Q."/>
        </authorList>
    </citation>
    <scope>NUCLEOTIDE SEQUENCE</scope>
    <source>
        <strain evidence="5">H3</strain>
        <tissue evidence="5">Leaf</tissue>
    </source>
</reference>
<evidence type="ECO:0000256" key="3">
    <source>
        <dbReference type="ARBA" id="ARBA00023242"/>
    </source>
</evidence>